<dbReference type="PROSITE" id="PS51318">
    <property type="entry name" value="TAT"/>
    <property type="match status" value="1"/>
</dbReference>
<dbReference type="Gene3D" id="3.40.190.10">
    <property type="entry name" value="Periplasmic binding protein-like II"/>
    <property type="match status" value="1"/>
</dbReference>
<comment type="caution">
    <text evidence="2">The sequence shown here is derived from an EMBL/GenBank/DDBJ whole genome shotgun (WGS) entry which is preliminary data.</text>
</comment>
<dbReference type="InterPro" id="IPR000914">
    <property type="entry name" value="SBP_5_dom"/>
</dbReference>
<dbReference type="InterPro" id="IPR006311">
    <property type="entry name" value="TAT_signal"/>
</dbReference>
<evidence type="ECO:0000313" key="2">
    <source>
        <dbReference type="EMBL" id="KKM81233.1"/>
    </source>
</evidence>
<dbReference type="PANTHER" id="PTHR30290">
    <property type="entry name" value="PERIPLASMIC BINDING COMPONENT OF ABC TRANSPORTER"/>
    <property type="match status" value="1"/>
</dbReference>
<dbReference type="GO" id="GO:1904680">
    <property type="term" value="F:peptide transmembrane transporter activity"/>
    <property type="evidence" value="ECO:0007669"/>
    <property type="project" value="TreeGrafter"/>
</dbReference>
<name>A0A0F9KH12_9ZZZZ</name>
<organism evidence="2">
    <name type="scientific">marine sediment metagenome</name>
    <dbReference type="NCBI Taxonomy" id="412755"/>
    <lineage>
        <taxon>unclassified sequences</taxon>
        <taxon>metagenomes</taxon>
        <taxon>ecological metagenomes</taxon>
    </lineage>
</organism>
<reference evidence="2" key="1">
    <citation type="journal article" date="2015" name="Nature">
        <title>Complex archaea that bridge the gap between prokaryotes and eukaryotes.</title>
        <authorList>
            <person name="Spang A."/>
            <person name="Saw J.H."/>
            <person name="Jorgensen S.L."/>
            <person name="Zaremba-Niedzwiedzka K."/>
            <person name="Martijn J."/>
            <person name="Lind A.E."/>
            <person name="van Eijk R."/>
            <person name="Schleper C."/>
            <person name="Guy L."/>
            <person name="Ettema T.J."/>
        </authorList>
    </citation>
    <scope>NUCLEOTIDE SEQUENCE</scope>
</reference>
<dbReference type="AlphaFoldDB" id="A0A0F9KH12"/>
<sequence length="713" mass="79383">MTRISRRGLLQTGAAASVLAATGFPLRAQAKRGGRFRAGLNGANTSDSWDARTHSDIFMISAAQGSVFDNLTEVAPDGSLRGELAESWEASEDAKTWTFTLRKGVTFHNGKPFGADDVIESLQLHVAEDSKSAAKPIVSSISEMKKLGEHEVQFTLDAGNADFPYLMSDYHLLIYPAGQMDEALSKGIGTGLYRVEAFEPGVRFVGKRVDSHYKDGNFGWFDEIEYIAINDSTARMNALMTGQVDAINRIDFKTEALLKANPNVRIQEVTGNQHYTFAMLTDVAPYDQVNVRQALKYGINRQEMVDKILLGHGQVGNDTPIGPANQYYHADMEQLAYDPDKAKFHLKQAGLDTLSIDLSASDAAFVGAVDAAQLFQASANAAGIKINLIQEPADGYWSNVWLKKPFCAVYWSGRATEDWMFSSAYEAGVEWNDSHWNHERFNKLLVEARAELDEARRAGMYAEMQLLTRDQGGVVIPVFTSYVFAMADKVRHGDLVVVALEYDPFLRHQGSAQILKLAEHRPRSLAYVNLAHASEIALQYLGQLTRRGIKYYQGRDADDDELPYVRRGFNKRYGDMTLHHGKTAADFGRGFSSHTFNRHNESAKHLARTAGLLNAFGATCRRKGARVVLVCPPYVREHLAQRNSLRRSAEWVNVQLRNRLDFAVLDTPMEAAQPREDFFDTPYHLSGAGAQKRSHRLAGLLKDYLRTDPATGQ</sequence>
<dbReference type="CDD" id="cd08503">
    <property type="entry name" value="PBP2_NikA_DppA_OppA_like_17"/>
    <property type="match status" value="1"/>
</dbReference>
<proteinExistence type="predicted"/>
<accession>A0A0F9KH12</accession>
<dbReference type="Gene3D" id="3.90.76.10">
    <property type="entry name" value="Dipeptide-binding Protein, Domain 1"/>
    <property type="match status" value="1"/>
</dbReference>
<dbReference type="GO" id="GO:0015833">
    <property type="term" value="P:peptide transport"/>
    <property type="evidence" value="ECO:0007669"/>
    <property type="project" value="TreeGrafter"/>
</dbReference>
<dbReference type="Pfam" id="PF00496">
    <property type="entry name" value="SBP_bac_5"/>
    <property type="match status" value="1"/>
</dbReference>
<dbReference type="EMBL" id="LAZR01008055">
    <property type="protein sequence ID" value="KKM81233.1"/>
    <property type="molecule type" value="Genomic_DNA"/>
</dbReference>
<evidence type="ECO:0000259" key="1">
    <source>
        <dbReference type="Pfam" id="PF00496"/>
    </source>
</evidence>
<protein>
    <recommendedName>
        <fullName evidence="1">Solute-binding protein family 5 domain-containing protein</fullName>
    </recommendedName>
</protein>
<dbReference type="Gene3D" id="3.10.105.10">
    <property type="entry name" value="Dipeptide-binding Protein, Domain 3"/>
    <property type="match status" value="1"/>
</dbReference>
<feature type="domain" description="Solute-binding protein family 5" evidence="1">
    <location>
        <begin position="81"/>
        <end position="428"/>
    </location>
</feature>
<dbReference type="SUPFAM" id="SSF53850">
    <property type="entry name" value="Periplasmic binding protein-like II"/>
    <property type="match status" value="1"/>
</dbReference>
<gene>
    <name evidence="2" type="ORF">LCGC14_1331890</name>
</gene>
<dbReference type="InterPro" id="IPR039424">
    <property type="entry name" value="SBP_5"/>
</dbReference>